<keyword evidence="2" id="KW-1133">Transmembrane helix</keyword>
<protein>
    <submittedName>
        <fullName evidence="3">Cell division protein FtsB</fullName>
    </submittedName>
</protein>
<organism evidence="3 4">
    <name type="scientific">Cellvibrio fibrivorans</name>
    <dbReference type="NCBI Taxonomy" id="126350"/>
    <lineage>
        <taxon>Bacteria</taxon>
        <taxon>Pseudomonadati</taxon>
        <taxon>Pseudomonadota</taxon>
        <taxon>Gammaproteobacteria</taxon>
        <taxon>Cellvibrionales</taxon>
        <taxon>Cellvibrionaceae</taxon>
        <taxon>Cellvibrio</taxon>
    </lineage>
</organism>
<feature type="transmembrane region" description="Helical" evidence="2">
    <location>
        <begin position="27"/>
        <end position="48"/>
    </location>
</feature>
<keyword evidence="3" id="KW-0131">Cell cycle</keyword>
<keyword evidence="4" id="KW-1185">Reference proteome</keyword>
<keyword evidence="2" id="KW-0812">Transmembrane</keyword>
<dbReference type="Pfam" id="PF20567">
    <property type="entry name" value="DUF6776"/>
    <property type="match status" value="1"/>
</dbReference>
<feature type="coiled-coil region" evidence="1">
    <location>
        <begin position="62"/>
        <end position="117"/>
    </location>
</feature>
<proteinExistence type="predicted"/>
<keyword evidence="1" id="KW-0175">Coiled coil</keyword>
<accession>A0ABU1US90</accession>
<keyword evidence="2" id="KW-0472">Membrane</keyword>
<keyword evidence="3" id="KW-0132">Cell division</keyword>
<evidence type="ECO:0000256" key="1">
    <source>
        <dbReference type="SAM" id="Coils"/>
    </source>
</evidence>
<dbReference type="InterPro" id="IPR046703">
    <property type="entry name" value="DUF6776"/>
</dbReference>
<comment type="caution">
    <text evidence="3">The sequence shown here is derived from an EMBL/GenBank/DDBJ whole genome shotgun (WGS) entry which is preliminary data.</text>
</comment>
<reference evidence="3 4" key="1">
    <citation type="submission" date="2023-07" db="EMBL/GenBank/DDBJ databases">
        <title>Sorghum-associated microbial communities from plants grown in Nebraska, USA.</title>
        <authorList>
            <person name="Schachtman D."/>
        </authorList>
    </citation>
    <scope>NUCLEOTIDE SEQUENCE [LARGE SCALE GENOMIC DNA]</scope>
    <source>
        <strain evidence="3 4">BE190</strain>
    </source>
</reference>
<evidence type="ECO:0000313" key="4">
    <source>
        <dbReference type="Proteomes" id="UP001253595"/>
    </source>
</evidence>
<name>A0ABU1US90_9GAMM</name>
<gene>
    <name evidence="3" type="ORF">J2X05_000006</name>
</gene>
<evidence type="ECO:0000313" key="3">
    <source>
        <dbReference type="EMBL" id="MDR7088003.1"/>
    </source>
</evidence>
<dbReference type="RefSeq" id="WP_310067078.1">
    <property type="nucleotide sequence ID" value="NZ_JAVDVX010000001.1"/>
</dbReference>
<sequence length="254" mass="28495">MNPAKTKVKGSPVYRMKVVPHRPLKNAFMTLALLALIGAALIATYFYALNQASRERLSPQEAEELRAQLEKLTQEASESKRELAKFQLSAEVDRQAGEELRKRVMVLRDEKAALQRDVEVYRILTSKKSTNPMGISFGIFSVSALADSKKQFKLVVQKLAEGDDDFSGQLRVFVVGQKDGSETKISLHELTVSKIDAEPMAEDIPLNFKFFQNIDTEIVLPDGFVPARVELAVKSSSRRNPVTVESELEWPEIK</sequence>
<dbReference type="GO" id="GO:0051301">
    <property type="term" value="P:cell division"/>
    <property type="evidence" value="ECO:0007669"/>
    <property type="project" value="UniProtKB-KW"/>
</dbReference>
<dbReference type="Proteomes" id="UP001253595">
    <property type="component" value="Unassembled WGS sequence"/>
</dbReference>
<dbReference type="EMBL" id="JAVDVX010000001">
    <property type="protein sequence ID" value="MDR7088003.1"/>
    <property type="molecule type" value="Genomic_DNA"/>
</dbReference>
<evidence type="ECO:0000256" key="2">
    <source>
        <dbReference type="SAM" id="Phobius"/>
    </source>
</evidence>